<dbReference type="Pfam" id="PF00155">
    <property type="entry name" value="Aminotran_1_2"/>
    <property type="match status" value="1"/>
</dbReference>
<sequence>MTATDPAGVVLDPTSAPAKVVLGPEDLHRSLEDPLLSAMTFLNEVTHRFPDAISFAPGRPYEGLFDPAAISGYLDAYREYLERDLGLDADRVRTAFFQYGRTNGQIHDLIARTVANDEDIHVPPGAVVVTVGAQEGMLLALRALFTGPDDVLLVSSPCYVGITGAARLLDIDFVGVTEDESGPDPSRVAEVARRVRAEGRRPRALYIVPDFANPSGVSMSVQRRRELLAIAEAEGIFVIEDNPYGFFTAEDVRTPTLKSLDTSGVVIYIGSFAKSCFPGARVGYVLADQVVRTREGGAEPLADSLAKIKSMTTVNTSALSQAAIGGLLVRAGCRLREANADTISFYRENMRLMLAELARHFPPGSGVRWNTPSGGFFVVVTVPFVADEAALERSAREFGVLWTPMSTFHLDGGGLDRLRLSCSYVEPDRLVAGVRRFAEFVSAMTTRE</sequence>
<evidence type="ECO:0000256" key="2">
    <source>
        <dbReference type="ARBA" id="ARBA00022576"/>
    </source>
</evidence>
<evidence type="ECO:0000313" key="7">
    <source>
        <dbReference type="Proteomes" id="UP000239203"/>
    </source>
</evidence>
<dbReference type="InterPro" id="IPR015421">
    <property type="entry name" value="PyrdxlP-dep_Trfase_major"/>
</dbReference>
<dbReference type="InterPro" id="IPR004839">
    <property type="entry name" value="Aminotransferase_I/II_large"/>
</dbReference>
<reference evidence="6 7" key="1">
    <citation type="submission" date="2018-02" db="EMBL/GenBank/DDBJ databases">
        <title>Genomic Encyclopedia of Archaeal and Bacterial Type Strains, Phase II (KMG-II): from individual species to whole genera.</title>
        <authorList>
            <person name="Goeker M."/>
        </authorList>
    </citation>
    <scope>NUCLEOTIDE SEQUENCE [LARGE SCALE GENOMIC DNA]</scope>
    <source>
        <strain evidence="6 7">YU 961-1</strain>
    </source>
</reference>
<dbReference type="GO" id="GO:1901605">
    <property type="term" value="P:alpha-amino acid metabolic process"/>
    <property type="evidence" value="ECO:0007669"/>
    <property type="project" value="TreeGrafter"/>
</dbReference>
<evidence type="ECO:0000259" key="5">
    <source>
        <dbReference type="Pfam" id="PF00155"/>
    </source>
</evidence>
<evidence type="ECO:0000256" key="3">
    <source>
        <dbReference type="ARBA" id="ARBA00022679"/>
    </source>
</evidence>
<evidence type="ECO:0000256" key="1">
    <source>
        <dbReference type="ARBA" id="ARBA00001933"/>
    </source>
</evidence>
<keyword evidence="7" id="KW-1185">Reference proteome</keyword>
<dbReference type="GO" id="GO:0030170">
    <property type="term" value="F:pyridoxal phosphate binding"/>
    <property type="evidence" value="ECO:0007669"/>
    <property type="project" value="InterPro"/>
</dbReference>
<gene>
    <name evidence="6" type="ORF">CLV40_10578</name>
</gene>
<dbReference type="Gene3D" id="3.90.1150.10">
    <property type="entry name" value="Aspartate Aminotransferase, domain 1"/>
    <property type="match status" value="1"/>
</dbReference>
<dbReference type="AlphaFoldDB" id="A0A2S6GSX8"/>
<name>A0A2S6GSX8_9PSEU</name>
<keyword evidence="2" id="KW-0032">Aminotransferase</keyword>
<evidence type="ECO:0000256" key="4">
    <source>
        <dbReference type="ARBA" id="ARBA00022898"/>
    </source>
</evidence>
<keyword evidence="3" id="KW-0808">Transferase</keyword>
<dbReference type="SUPFAM" id="SSF53383">
    <property type="entry name" value="PLP-dependent transferases"/>
    <property type="match status" value="1"/>
</dbReference>
<accession>A0A2S6GSX8</accession>
<organism evidence="6 7">
    <name type="scientific">Actinokineospora auranticolor</name>
    <dbReference type="NCBI Taxonomy" id="155976"/>
    <lineage>
        <taxon>Bacteria</taxon>
        <taxon>Bacillati</taxon>
        <taxon>Actinomycetota</taxon>
        <taxon>Actinomycetes</taxon>
        <taxon>Pseudonocardiales</taxon>
        <taxon>Pseudonocardiaceae</taxon>
        <taxon>Actinokineospora</taxon>
    </lineage>
</organism>
<dbReference type="Proteomes" id="UP000239203">
    <property type="component" value="Unassembled WGS sequence"/>
</dbReference>
<dbReference type="GO" id="GO:0008483">
    <property type="term" value="F:transaminase activity"/>
    <property type="evidence" value="ECO:0007669"/>
    <property type="project" value="UniProtKB-KW"/>
</dbReference>
<dbReference type="PANTHER" id="PTHR42790">
    <property type="entry name" value="AMINOTRANSFERASE"/>
    <property type="match status" value="1"/>
</dbReference>
<protein>
    <submittedName>
        <fullName evidence="6">(S)-3,5-dihydroxyphenylglycine transaminase</fullName>
    </submittedName>
</protein>
<feature type="domain" description="Aminotransferase class I/classII large" evidence="5">
    <location>
        <begin position="104"/>
        <end position="429"/>
    </location>
</feature>
<keyword evidence="4" id="KW-0663">Pyridoxal phosphate</keyword>
<dbReference type="PANTHER" id="PTHR42790:SF19">
    <property type="entry name" value="KYNURENINE_ALPHA-AMINOADIPATE AMINOTRANSFERASE, MITOCHONDRIAL"/>
    <property type="match status" value="1"/>
</dbReference>
<dbReference type="InterPro" id="IPR015422">
    <property type="entry name" value="PyrdxlP-dep_Trfase_small"/>
</dbReference>
<dbReference type="RefSeq" id="WP_104478845.1">
    <property type="nucleotide sequence ID" value="NZ_CP154825.1"/>
</dbReference>
<proteinExistence type="predicted"/>
<comment type="caution">
    <text evidence="6">The sequence shown here is derived from an EMBL/GenBank/DDBJ whole genome shotgun (WGS) entry which is preliminary data.</text>
</comment>
<dbReference type="InterPro" id="IPR050859">
    <property type="entry name" value="Class-I_PLP-dep_aminotransf"/>
</dbReference>
<dbReference type="Gene3D" id="3.40.640.10">
    <property type="entry name" value="Type I PLP-dependent aspartate aminotransferase-like (Major domain)"/>
    <property type="match status" value="1"/>
</dbReference>
<dbReference type="OrthoDB" id="199743at2"/>
<dbReference type="EMBL" id="PTIX01000005">
    <property type="protein sequence ID" value="PPK68355.1"/>
    <property type="molecule type" value="Genomic_DNA"/>
</dbReference>
<comment type="cofactor">
    <cofactor evidence="1">
        <name>pyridoxal 5'-phosphate</name>
        <dbReference type="ChEBI" id="CHEBI:597326"/>
    </cofactor>
</comment>
<dbReference type="InterPro" id="IPR015424">
    <property type="entry name" value="PyrdxlP-dep_Trfase"/>
</dbReference>
<evidence type="ECO:0000313" key="6">
    <source>
        <dbReference type="EMBL" id="PPK68355.1"/>
    </source>
</evidence>
<dbReference type="CDD" id="cd00609">
    <property type="entry name" value="AAT_like"/>
    <property type="match status" value="1"/>
</dbReference>